<evidence type="ECO:0000313" key="2">
    <source>
        <dbReference type="EMBL" id="MBC8536501.1"/>
    </source>
</evidence>
<gene>
    <name evidence="2" type="ORF">H8695_07375</name>
</gene>
<dbReference type="InterPro" id="IPR015074">
    <property type="entry name" value="DUF1867"/>
</dbReference>
<protein>
    <recommendedName>
        <fullName evidence="1">Pyruvate kinase C-terminal domain-containing protein</fullName>
    </recommendedName>
</protein>
<dbReference type="RefSeq" id="WP_249300345.1">
    <property type="nucleotide sequence ID" value="NZ_JACRSP010000003.1"/>
</dbReference>
<name>A0A926DES1_9FIRM</name>
<sequence length="182" mass="19472">MVVFEKPGRENSAETLRIALEAARSRGIRHVVVPTNTGDSAMFFQDCKDLNVVCVTHANGFRKPGELEMPLERVRELESHGIRVLTTSHVLSGAERGLSTKFGGVGPVEMIAHTLRMFGQGMKVCVEIAVMALDAGLIPFMEPVVALGGTGVGVDTAVILKASHASSILDTRVCEVLCKPGF</sequence>
<accession>A0A926DES1</accession>
<dbReference type="InterPro" id="IPR015795">
    <property type="entry name" value="Pyrv_Knase_C"/>
</dbReference>
<evidence type="ECO:0000313" key="3">
    <source>
        <dbReference type="Proteomes" id="UP000620366"/>
    </source>
</evidence>
<dbReference type="Gene3D" id="3.40.1380.20">
    <property type="entry name" value="Pyruvate kinase, C-terminal domain"/>
    <property type="match status" value="1"/>
</dbReference>
<comment type="caution">
    <text evidence="2">The sequence shown here is derived from an EMBL/GenBank/DDBJ whole genome shotgun (WGS) entry which is preliminary data.</text>
</comment>
<dbReference type="AlphaFoldDB" id="A0A926DES1"/>
<evidence type="ECO:0000259" key="1">
    <source>
        <dbReference type="Pfam" id="PF02887"/>
    </source>
</evidence>
<dbReference type="PIRSF" id="PIRSF016138">
    <property type="entry name" value="UCP016138"/>
    <property type="match status" value="1"/>
</dbReference>
<dbReference type="Pfam" id="PF02887">
    <property type="entry name" value="PK_C"/>
    <property type="match status" value="1"/>
</dbReference>
<organism evidence="2 3">
    <name type="scientific">Feifania hominis</name>
    <dbReference type="NCBI Taxonomy" id="2763660"/>
    <lineage>
        <taxon>Bacteria</taxon>
        <taxon>Bacillati</taxon>
        <taxon>Bacillota</taxon>
        <taxon>Clostridia</taxon>
        <taxon>Eubacteriales</taxon>
        <taxon>Feifaniaceae</taxon>
        <taxon>Feifania</taxon>
    </lineage>
</organism>
<dbReference type="SUPFAM" id="SSF52935">
    <property type="entry name" value="PK C-terminal domain-like"/>
    <property type="match status" value="1"/>
</dbReference>
<keyword evidence="3" id="KW-1185">Reference proteome</keyword>
<dbReference type="EMBL" id="JACRSP010000003">
    <property type="protein sequence ID" value="MBC8536501.1"/>
    <property type="molecule type" value="Genomic_DNA"/>
</dbReference>
<dbReference type="Proteomes" id="UP000620366">
    <property type="component" value="Unassembled WGS sequence"/>
</dbReference>
<proteinExistence type="predicted"/>
<reference evidence="2" key="1">
    <citation type="submission" date="2020-08" db="EMBL/GenBank/DDBJ databases">
        <title>Genome public.</title>
        <authorList>
            <person name="Liu C."/>
            <person name="Sun Q."/>
        </authorList>
    </citation>
    <scope>NUCLEOTIDE SEQUENCE</scope>
    <source>
        <strain evidence="2">BX7</strain>
    </source>
</reference>
<dbReference type="InterPro" id="IPR036918">
    <property type="entry name" value="Pyrv_Knase_C_sf"/>
</dbReference>
<feature type="domain" description="Pyruvate kinase C-terminal" evidence="1">
    <location>
        <begin position="15"/>
        <end position="159"/>
    </location>
</feature>